<dbReference type="OrthoDB" id="6046980at2"/>
<protein>
    <submittedName>
        <fullName evidence="1">Uncharacterized protein</fullName>
    </submittedName>
</protein>
<dbReference type="KEGG" id="gai:IMCC3135_29960"/>
<dbReference type="AlphaFoldDB" id="A0A2Z2P0Y1"/>
<organism evidence="1 2">
    <name type="scientific">Granulosicoccus antarcticus IMCC3135</name>
    <dbReference type="NCBI Taxonomy" id="1192854"/>
    <lineage>
        <taxon>Bacteria</taxon>
        <taxon>Pseudomonadati</taxon>
        <taxon>Pseudomonadota</taxon>
        <taxon>Gammaproteobacteria</taxon>
        <taxon>Chromatiales</taxon>
        <taxon>Granulosicoccaceae</taxon>
        <taxon>Granulosicoccus</taxon>
    </lineage>
</organism>
<dbReference type="InterPro" id="IPR027417">
    <property type="entry name" value="P-loop_NTPase"/>
</dbReference>
<accession>A0A2Z2P0Y1</accession>
<keyword evidence="2" id="KW-1185">Reference proteome</keyword>
<dbReference type="SUPFAM" id="SSF52540">
    <property type="entry name" value="P-loop containing nucleoside triphosphate hydrolases"/>
    <property type="match status" value="1"/>
</dbReference>
<dbReference type="Proteomes" id="UP000250079">
    <property type="component" value="Chromosome"/>
</dbReference>
<dbReference type="Pfam" id="PF13604">
    <property type="entry name" value="AAA_30"/>
    <property type="match status" value="1"/>
</dbReference>
<dbReference type="RefSeq" id="WP_088920866.1">
    <property type="nucleotide sequence ID" value="NZ_CP018632.1"/>
</dbReference>
<evidence type="ECO:0000313" key="2">
    <source>
        <dbReference type="Proteomes" id="UP000250079"/>
    </source>
</evidence>
<dbReference type="EMBL" id="CP018632">
    <property type="protein sequence ID" value="ASJ76041.1"/>
    <property type="molecule type" value="Genomic_DNA"/>
</dbReference>
<name>A0A2Z2P0Y1_9GAMM</name>
<proteinExistence type="predicted"/>
<evidence type="ECO:0000313" key="1">
    <source>
        <dbReference type="EMBL" id="ASJ76041.1"/>
    </source>
</evidence>
<dbReference type="Gene3D" id="3.40.50.300">
    <property type="entry name" value="P-loop containing nucleotide triphosphate hydrolases"/>
    <property type="match status" value="1"/>
</dbReference>
<gene>
    <name evidence="1" type="ORF">IMCC3135_29960</name>
</gene>
<reference evidence="1 2" key="1">
    <citation type="submission" date="2016-12" db="EMBL/GenBank/DDBJ databases">
        <authorList>
            <person name="Song W.-J."/>
            <person name="Kurnit D.M."/>
        </authorList>
    </citation>
    <scope>NUCLEOTIDE SEQUENCE [LARGE SCALE GENOMIC DNA]</scope>
    <source>
        <strain evidence="1 2">IMCC3135</strain>
    </source>
</reference>
<sequence>MLLIDAAMYLPVSESTLLTVLDETASWENTLQRLEIPEIAALFLLAHLPALRDHKRLPAERVLAETIESCKQQVDRDGLAELTDYALKNLNRQSVAIGSELLVDFRIALLDEETVRRKAYLHYTGLWDYGFQQKYRESLASQRVSTTIDSRQFSLSAEQSRVYREFESQKDEHMHIQGYAGTGKSSLIKTLLGMFETSGGKILVLAAQKRQLDALSIDSSSLRHVHKCTFSELAEMVIPVDFTSSANRNMLRKYSTRATMPDSVIVQQLGVKPSNEFGTDQIIKAIRATVFSFCQSGDAQIQTKHIPASYASTFDLTLRAVVCQYAKELWNTLLSPPTPDFKPQIRGFHKIKWAALNGWSVPEKYTHVLVDECHDLPKPVFQILACGPQARSTLGDDYQNLKGQSTRHSGQTRLREMVHSVRSGHELESIINPIIATHPSGTKARFQGNNLSRLDIQYYQKAVVPDVPAVILVSDTWGLFEWVQRLANQNINPVLMSDHKDLDMFVQDCIELKSGGGSARHGELFRFNSWDRLASSYQNNPGFRRINQLLEKGYGQKNWQQTYMRLGTTRSHTHTHAVSLIENVRNLEFDNVMLAPDVFNAVETASRAAFSSAIYVGVTRARKRLMVPEELRHWIEEISATGKVDNKPGRRTRA</sequence>